<dbReference type="RefSeq" id="WP_037261245.1">
    <property type="nucleotide sequence ID" value="NZ_JALZ01000007.1"/>
</dbReference>
<dbReference type="InterPro" id="IPR008207">
    <property type="entry name" value="Sig_transdc_His_kin_Hpt_dom"/>
</dbReference>
<comment type="caution">
    <text evidence="3">The sequence shown here is derived from an EMBL/GenBank/DDBJ whole genome shotgun (WGS) entry which is preliminary data.</text>
</comment>
<keyword evidence="3" id="KW-0808">Transferase</keyword>
<dbReference type="SUPFAM" id="SSF47226">
    <property type="entry name" value="Histidine-containing phosphotransfer domain, HPT domain"/>
    <property type="match status" value="1"/>
</dbReference>
<dbReference type="OrthoDB" id="7867809at2"/>
<accession>X7EGH7</accession>
<evidence type="ECO:0000256" key="1">
    <source>
        <dbReference type="ARBA" id="ARBA00023012"/>
    </source>
</evidence>
<dbReference type="InterPro" id="IPR036641">
    <property type="entry name" value="HPT_dom_sf"/>
</dbReference>
<gene>
    <name evidence="3" type="ORF">OCH239_19695</name>
</gene>
<reference evidence="3 4" key="1">
    <citation type="submission" date="2014-01" db="EMBL/GenBank/DDBJ databases">
        <title>Roseivivax halodurans JCM 10272 Genome Sequencing.</title>
        <authorList>
            <person name="Lai Q."/>
            <person name="Li G."/>
            <person name="Shao Z."/>
        </authorList>
    </citation>
    <scope>NUCLEOTIDE SEQUENCE [LARGE SCALE GENOMIC DNA]</scope>
    <source>
        <strain evidence="3 4">JCM 10272</strain>
    </source>
</reference>
<evidence type="ECO:0000313" key="3">
    <source>
        <dbReference type="EMBL" id="ETX15022.1"/>
    </source>
</evidence>
<dbReference type="Pfam" id="PF01627">
    <property type="entry name" value="Hpt"/>
    <property type="match status" value="1"/>
</dbReference>
<keyword evidence="3" id="KW-0418">Kinase</keyword>
<dbReference type="STRING" id="1449350.OCH239_19695"/>
<name>X7EGH7_9RHOB</name>
<keyword evidence="4" id="KW-1185">Reference proteome</keyword>
<dbReference type="AlphaFoldDB" id="X7EGH7"/>
<evidence type="ECO:0000259" key="2">
    <source>
        <dbReference type="Pfam" id="PF01627"/>
    </source>
</evidence>
<dbReference type="EMBL" id="JALZ01000007">
    <property type="protein sequence ID" value="ETX15022.1"/>
    <property type="molecule type" value="Genomic_DNA"/>
</dbReference>
<keyword evidence="1" id="KW-0902">Two-component regulatory system</keyword>
<dbReference type="GO" id="GO:0000160">
    <property type="term" value="P:phosphorelay signal transduction system"/>
    <property type="evidence" value="ECO:0007669"/>
    <property type="project" value="UniProtKB-KW"/>
</dbReference>
<dbReference type="eggNOG" id="COG2198">
    <property type="taxonomic scope" value="Bacteria"/>
</dbReference>
<organism evidence="3 4">
    <name type="scientific">Roseivivax halodurans JCM 10272</name>
    <dbReference type="NCBI Taxonomy" id="1449350"/>
    <lineage>
        <taxon>Bacteria</taxon>
        <taxon>Pseudomonadati</taxon>
        <taxon>Pseudomonadota</taxon>
        <taxon>Alphaproteobacteria</taxon>
        <taxon>Rhodobacterales</taxon>
        <taxon>Roseobacteraceae</taxon>
        <taxon>Roseivivax</taxon>
    </lineage>
</organism>
<dbReference type="Proteomes" id="UP000022447">
    <property type="component" value="Unassembled WGS sequence"/>
</dbReference>
<sequence length="110" mass="12000">MIDWAQVSQLRDEIGDEGFAEIAAAFLAEIEEILDDLHSGRIAAERMEGTFHVLKGSALNLGLSDFAGICAQAEISARTGQPMPDPDWLVGVFRVGQDAFLKEMGARFFV</sequence>
<feature type="domain" description="HPt" evidence="2">
    <location>
        <begin position="22"/>
        <end position="89"/>
    </location>
</feature>
<dbReference type="GO" id="GO:0004672">
    <property type="term" value="F:protein kinase activity"/>
    <property type="evidence" value="ECO:0007669"/>
    <property type="project" value="UniProtKB-ARBA"/>
</dbReference>
<evidence type="ECO:0000313" key="4">
    <source>
        <dbReference type="Proteomes" id="UP000022447"/>
    </source>
</evidence>
<protein>
    <submittedName>
        <fullName evidence="3">Histidine kinase</fullName>
    </submittedName>
</protein>
<proteinExistence type="predicted"/>
<dbReference type="Gene3D" id="1.20.120.160">
    <property type="entry name" value="HPT domain"/>
    <property type="match status" value="1"/>
</dbReference>